<evidence type="ECO:0000256" key="1">
    <source>
        <dbReference type="ARBA" id="ARBA00006233"/>
    </source>
</evidence>
<dbReference type="SUPFAM" id="SSF55729">
    <property type="entry name" value="Acyl-CoA N-acyltransferases (Nat)"/>
    <property type="match status" value="1"/>
</dbReference>
<sequence>MQRLSLHFINSSKNSWGSSYGYNNDKDIFDLVIKIKNVLNLKFSSYFPLHNHCVYKTNFSYLRNPFLPLLGTLALHRQPLLLLLDLPEKTAWFWNSYTVSRLRIGIDLDNEILKFEETYIYNCNNSCKSEMRRHQSQSTHFCDTVKSASSEPQTEGLNMSAGTSTNYVVGHDKKETYFYIKLRETTDSQAGSMAILQYNWVRPGLADLHHTEVPSEFQGRGIAKHLVLAALDSLCEENIIIRPTCTYVQKVLKDNPVALHINHIEKGFTFQN</sequence>
<evidence type="ECO:0000256" key="2">
    <source>
        <dbReference type="ARBA" id="ARBA00020243"/>
    </source>
</evidence>
<evidence type="ECO:0000313" key="5">
    <source>
        <dbReference type="EMBL" id="CAL1530297.1"/>
    </source>
</evidence>
<dbReference type="Proteomes" id="UP001497497">
    <property type="component" value="Unassembled WGS sequence"/>
</dbReference>
<keyword evidence="6" id="KW-1185">Reference proteome</keyword>
<dbReference type="InterPro" id="IPR031165">
    <property type="entry name" value="GNAT_YJDJ"/>
</dbReference>
<dbReference type="PANTHER" id="PTHR31435:SF9">
    <property type="entry name" value="PROTEIN NATD1"/>
    <property type="match status" value="1"/>
</dbReference>
<comment type="similarity">
    <text evidence="1">Belongs to the NATD1 family.</text>
</comment>
<accession>A0AAV2HAN7</accession>
<dbReference type="Pfam" id="PF14542">
    <property type="entry name" value="Acetyltransf_CG"/>
    <property type="match status" value="1"/>
</dbReference>
<proteinExistence type="inferred from homology"/>
<evidence type="ECO:0000259" key="4">
    <source>
        <dbReference type="PROSITE" id="PS51729"/>
    </source>
</evidence>
<dbReference type="PANTHER" id="PTHR31435">
    <property type="entry name" value="PROTEIN NATD1"/>
    <property type="match status" value="1"/>
</dbReference>
<dbReference type="EMBL" id="CAXITT010000066">
    <property type="protein sequence ID" value="CAL1530297.1"/>
    <property type="molecule type" value="Genomic_DNA"/>
</dbReference>
<feature type="domain" description="N-acetyltransferase" evidence="4">
    <location>
        <begin position="170"/>
        <end position="263"/>
    </location>
</feature>
<evidence type="ECO:0000256" key="3">
    <source>
        <dbReference type="ARBA" id="ARBA00031876"/>
    </source>
</evidence>
<organism evidence="5 6">
    <name type="scientific">Lymnaea stagnalis</name>
    <name type="common">Great pond snail</name>
    <name type="synonym">Helix stagnalis</name>
    <dbReference type="NCBI Taxonomy" id="6523"/>
    <lineage>
        <taxon>Eukaryota</taxon>
        <taxon>Metazoa</taxon>
        <taxon>Spiralia</taxon>
        <taxon>Lophotrochozoa</taxon>
        <taxon>Mollusca</taxon>
        <taxon>Gastropoda</taxon>
        <taxon>Heterobranchia</taxon>
        <taxon>Euthyneura</taxon>
        <taxon>Panpulmonata</taxon>
        <taxon>Hygrophila</taxon>
        <taxon>Lymnaeoidea</taxon>
        <taxon>Lymnaeidae</taxon>
        <taxon>Lymnaea</taxon>
    </lineage>
</organism>
<name>A0AAV2HAN7_LYMST</name>
<comment type="caution">
    <text evidence="5">The sequence shown here is derived from an EMBL/GenBank/DDBJ whole genome shotgun (WGS) entry which is preliminary data.</text>
</comment>
<dbReference type="InterPro" id="IPR016181">
    <property type="entry name" value="Acyl_CoA_acyltransferase"/>
</dbReference>
<reference evidence="5 6" key="1">
    <citation type="submission" date="2024-04" db="EMBL/GenBank/DDBJ databases">
        <authorList>
            <consortium name="Genoscope - CEA"/>
            <person name="William W."/>
        </authorList>
    </citation>
    <scope>NUCLEOTIDE SEQUENCE [LARGE SCALE GENOMIC DNA]</scope>
</reference>
<dbReference type="InterPro" id="IPR045057">
    <property type="entry name" value="Gcn5-rel_NAT"/>
</dbReference>
<protein>
    <recommendedName>
        <fullName evidence="2">Protein NATD1</fullName>
    </recommendedName>
    <alternativeName>
        <fullName evidence="3">N-acetyltransferase domain-containing protein 1</fullName>
    </alternativeName>
</protein>
<dbReference type="Gene3D" id="3.40.630.30">
    <property type="match status" value="1"/>
</dbReference>
<dbReference type="PROSITE" id="PS51729">
    <property type="entry name" value="GNAT_YJDJ"/>
    <property type="match status" value="1"/>
</dbReference>
<gene>
    <name evidence="5" type="ORF">GSLYS_00004430001</name>
</gene>
<dbReference type="AlphaFoldDB" id="A0AAV2HAN7"/>
<evidence type="ECO:0000313" key="6">
    <source>
        <dbReference type="Proteomes" id="UP001497497"/>
    </source>
</evidence>